<organism evidence="2 3">
    <name type="scientific">Nocardia terrae</name>
    <dbReference type="NCBI Taxonomy" id="2675851"/>
    <lineage>
        <taxon>Bacteria</taxon>
        <taxon>Bacillati</taxon>
        <taxon>Actinomycetota</taxon>
        <taxon>Actinomycetes</taxon>
        <taxon>Mycobacteriales</taxon>
        <taxon>Nocardiaceae</taxon>
        <taxon>Nocardia</taxon>
    </lineage>
</organism>
<gene>
    <name evidence="2" type="ORF">GPX89_09285</name>
</gene>
<evidence type="ECO:0000313" key="2">
    <source>
        <dbReference type="EMBL" id="MVU77440.1"/>
    </source>
</evidence>
<dbReference type="AlphaFoldDB" id="A0A7K1USX6"/>
<keyword evidence="3" id="KW-1185">Reference proteome</keyword>
<evidence type="ECO:0000313" key="3">
    <source>
        <dbReference type="Proteomes" id="UP000466794"/>
    </source>
</evidence>
<dbReference type="Pfam" id="PF22552">
    <property type="entry name" value="TY-Chap3"/>
    <property type="match status" value="1"/>
</dbReference>
<dbReference type="EMBL" id="WRPP01000001">
    <property type="protein sequence ID" value="MVU77440.1"/>
    <property type="molecule type" value="Genomic_DNA"/>
</dbReference>
<feature type="domain" description="TY-Chap N-terminal" evidence="1">
    <location>
        <begin position="129"/>
        <end position="232"/>
    </location>
</feature>
<reference evidence="2 3" key="1">
    <citation type="submission" date="2019-12" db="EMBL/GenBank/DDBJ databases">
        <title>Nocardia sp. nov. ET3-3 isolated from soil.</title>
        <authorList>
            <person name="Kanchanasin P."/>
            <person name="Tanasupawat S."/>
            <person name="Yuki M."/>
            <person name="Kudo T."/>
        </authorList>
    </citation>
    <scope>NUCLEOTIDE SEQUENCE [LARGE SCALE GENOMIC DNA]</scope>
    <source>
        <strain evidence="2 3">ET3-3</strain>
    </source>
</reference>
<dbReference type="InterPro" id="IPR054344">
    <property type="entry name" value="TY-Chap_N"/>
</dbReference>
<dbReference type="RefSeq" id="WP_157386784.1">
    <property type="nucleotide sequence ID" value="NZ_WRPP01000001.1"/>
</dbReference>
<dbReference type="Proteomes" id="UP000466794">
    <property type="component" value="Unassembled WGS sequence"/>
</dbReference>
<sequence>MSTSIEVGFSAYGLSSDQAQAMFDLFERTVREEGFGQNVDVVRQESRRGGFDVRVVSVRSITFSGFRTWRPEFEEQLQQQVNTSVPGVDVSFEWGYPELEPATTTLLATLAPAAAATAAAATCAPPPTNWAEFVPRLETMLSALPDGAVVSLSAGEGWCVQFLAEWVCTITGSRTPDQERLLTAAGWQAPMSISQIPAWQLELSRDSRVCEQVAARACEAISQVLGIAVPTEMTVEAWNDYEGPDPEIAILGL</sequence>
<name>A0A7K1USX6_9NOCA</name>
<comment type="caution">
    <text evidence="2">The sequence shown here is derived from an EMBL/GenBank/DDBJ whole genome shotgun (WGS) entry which is preliminary data.</text>
</comment>
<protein>
    <recommendedName>
        <fullName evidence="1">TY-Chap N-terminal domain-containing protein</fullName>
    </recommendedName>
</protein>
<accession>A0A7K1USX6</accession>
<proteinExistence type="predicted"/>
<evidence type="ECO:0000259" key="1">
    <source>
        <dbReference type="Pfam" id="PF22552"/>
    </source>
</evidence>